<name>A0A3L6KY19_9TRYP</name>
<proteinExistence type="predicted"/>
<evidence type="ECO:0000313" key="3">
    <source>
        <dbReference type="Proteomes" id="UP000266743"/>
    </source>
</evidence>
<feature type="compositionally biased region" description="Basic residues" evidence="1">
    <location>
        <begin position="348"/>
        <end position="366"/>
    </location>
</feature>
<evidence type="ECO:0000256" key="1">
    <source>
        <dbReference type="SAM" id="MobiDB-lite"/>
    </source>
</evidence>
<organism evidence="2 3">
    <name type="scientific">Trypanosoma brucei equiperdum</name>
    <dbReference type="NCBI Taxonomy" id="630700"/>
    <lineage>
        <taxon>Eukaryota</taxon>
        <taxon>Discoba</taxon>
        <taxon>Euglenozoa</taxon>
        <taxon>Kinetoplastea</taxon>
        <taxon>Metakinetoplastina</taxon>
        <taxon>Trypanosomatida</taxon>
        <taxon>Trypanosomatidae</taxon>
        <taxon>Trypanosoma</taxon>
    </lineage>
</organism>
<accession>A0A3L6KY19</accession>
<comment type="caution">
    <text evidence="2">The sequence shown here is derived from an EMBL/GenBank/DDBJ whole genome shotgun (WGS) entry which is preliminary data.</text>
</comment>
<dbReference type="Proteomes" id="UP000266743">
    <property type="component" value="Chromosome 10"/>
</dbReference>
<sequence length="456" mass="50459">MMSSRSVAKVAVAAAIGYVAYRGVLSFFKNEITLSISEVVHMSDGQCRQEIGDQVTLKGEILCETYLMRSYRLSMKLSANIKGGTLSLSSHVPSRHRVLHINDVGTYCNVVPSSGSKRRDGLPDIVVDNVHGMVDYWELLSCGNVCFTPPCVSDESVLRYEGKVRPGLSPSATIRDCYLQTDETPGRKRLHFDLIVRDTVHAVSIRIELPNRRCQLVLVDHGGVGSVTRLSKEASHCWAWDIPLFDPRGASREIPTAADEASITKPGSYPHGAMQETLVGALGSDLPEYTPSACTHFMLIFEEQEGGDNSDASTNSDMDGENVEEGFDELKDSPEGSSEMVTSNRAQKVSRKAMKRAERSRKKVTQRQRVDAIRTSCQGAVARGVAVSLSYSVSGLASGMDVRRLRTVSERPNWVPHSNFSRWILSFLSWCIYKPRLGKFAHYTTWFVQTVDVISL</sequence>
<dbReference type="EMBL" id="QSBY01000010">
    <property type="protein sequence ID" value="RHW69283.1"/>
    <property type="molecule type" value="Genomic_DNA"/>
</dbReference>
<feature type="compositionally biased region" description="Polar residues" evidence="1">
    <location>
        <begin position="335"/>
        <end position="347"/>
    </location>
</feature>
<evidence type="ECO:0000313" key="2">
    <source>
        <dbReference type="EMBL" id="RHW69283.1"/>
    </source>
</evidence>
<reference evidence="2 3" key="1">
    <citation type="submission" date="2018-09" db="EMBL/GenBank/DDBJ databases">
        <title>whole genome sequence of T. equiperdum IVM-t1 strain.</title>
        <authorList>
            <person name="Suganuma K."/>
        </authorList>
    </citation>
    <scope>NUCLEOTIDE SEQUENCE [LARGE SCALE GENOMIC DNA]</scope>
    <source>
        <strain evidence="2 3">IVM-t1</strain>
    </source>
</reference>
<gene>
    <name evidence="2" type="ORF">DPX39_100138400</name>
</gene>
<feature type="compositionally biased region" description="Acidic residues" evidence="1">
    <location>
        <begin position="318"/>
        <end position="327"/>
    </location>
</feature>
<feature type="region of interest" description="Disordered" evidence="1">
    <location>
        <begin position="306"/>
        <end position="369"/>
    </location>
</feature>
<protein>
    <submittedName>
        <fullName evidence="2">Uncharacterized protein</fullName>
    </submittedName>
</protein>
<dbReference type="AlphaFoldDB" id="A0A3L6KY19"/>